<reference evidence="10" key="2">
    <citation type="submission" date="2015-01" db="EMBL/GenBank/DDBJ databases">
        <title>Evolutionary Origins and Diversification of the Mycorrhizal Mutualists.</title>
        <authorList>
            <consortium name="DOE Joint Genome Institute"/>
            <consortium name="Mycorrhizal Genomics Consortium"/>
            <person name="Kohler A."/>
            <person name="Kuo A."/>
            <person name="Nagy L.G."/>
            <person name="Floudas D."/>
            <person name="Copeland A."/>
            <person name="Barry K.W."/>
            <person name="Cichocki N."/>
            <person name="Veneault-Fourrey C."/>
            <person name="LaButti K."/>
            <person name="Lindquist E.A."/>
            <person name="Lipzen A."/>
            <person name="Lundell T."/>
            <person name="Morin E."/>
            <person name="Murat C."/>
            <person name="Riley R."/>
            <person name="Ohm R."/>
            <person name="Sun H."/>
            <person name="Tunlid A."/>
            <person name="Henrissat B."/>
            <person name="Grigoriev I.V."/>
            <person name="Hibbett D.S."/>
            <person name="Martin F."/>
        </authorList>
    </citation>
    <scope>NUCLEOTIDE SEQUENCE [LARGE SCALE GENOMIC DNA]</scope>
    <source>
        <strain evidence="10">441</strain>
    </source>
</reference>
<name>A0A0C9Y261_9AGAM</name>
<dbReference type="OrthoDB" id="2116389at2759"/>
<keyword evidence="10" id="KW-1185">Reference proteome</keyword>
<feature type="transmembrane region" description="Helical" evidence="8">
    <location>
        <begin position="136"/>
        <end position="158"/>
    </location>
</feature>
<dbReference type="Gene3D" id="3.40.50.1820">
    <property type="entry name" value="alpha/beta hydrolase"/>
    <property type="match status" value="1"/>
</dbReference>
<dbReference type="HOGENOM" id="CLU_315699_0_0_1"/>
<accession>A0A0C9Y261</accession>
<dbReference type="Gene3D" id="1.10.4160.10">
    <property type="entry name" value="Hydantoin permease"/>
    <property type="match status" value="1"/>
</dbReference>
<feature type="compositionally biased region" description="Polar residues" evidence="7">
    <location>
        <begin position="1"/>
        <end position="14"/>
    </location>
</feature>
<evidence type="ECO:0000256" key="3">
    <source>
        <dbReference type="ARBA" id="ARBA00022448"/>
    </source>
</evidence>
<feature type="transmembrane region" description="Helical" evidence="8">
    <location>
        <begin position="352"/>
        <end position="375"/>
    </location>
</feature>
<reference evidence="9 10" key="1">
    <citation type="submission" date="2014-04" db="EMBL/GenBank/DDBJ databases">
        <authorList>
            <consortium name="DOE Joint Genome Institute"/>
            <person name="Kuo A."/>
            <person name="Kohler A."/>
            <person name="Costa M.D."/>
            <person name="Nagy L.G."/>
            <person name="Floudas D."/>
            <person name="Copeland A."/>
            <person name="Barry K.W."/>
            <person name="Cichocki N."/>
            <person name="Veneault-Fourrey C."/>
            <person name="LaButti K."/>
            <person name="Lindquist E.A."/>
            <person name="Lipzen A."/>
            <person name="Lundell T."/>
            <person name="Morin E."/>
            <person name="Murat C."/>
            <person name="Sun H."/>
            <person name="Tunlid A."/>
            <person name="Henrissat B."/>
            <person name="Grigoriev I.V."/>
            <person name="Hibbett D.S."/>
            <person name="Martin F."/>
            <person name="Nordberg H.P."/>
            <person name="Cantor M.N."/>
            <person name="Hua S.X."/>
        </authorList>
    </citation>
    <scope>NUCLEOTIDE SEQUENCE [LARGE SCALE GENOMIC DNA]</scope>
    <source>
        <strain evidence="9 10">441</strain>
    </source>
</reference>
<feature type="transmembrane region" description="Helical" evidence="8">
    <location>
        <begin position="100"/>
        <end position="124"/>
    </location>
</feature>
<keyword evidence="3" id="KW-0813">Transport</keyword>
<gene>
    <name evidence="9" type="ORF">PISMIDRAFT_14099</name>
</gene>
<feature type="transmembrane region" description="Helical" evidence="8">
    <location>
        <begin position="276"/>
        <end position="299"/>
    </location>
</feature>
<feature type="region of interest" description="Disordered" evidence="7">
    <location>
        <begin position="1"/>
        <end position="23"/>
    </location>
</feature>
<feature type="transmembrane region" description="Helical" evidence="8">
    <location>
        <begin position="481"/>
        <end position="498"/>
    </location>
</feature>
<feature type="transmembrane region" description="Helical" evidence="8">
    <location>
        <begin position="395"/>
        <end position="419"/>
    </location>
</feature>
<protein>
    <submittedName>
        <fullName evidence="9">Uncharacterized protein</fullName>
    </submittedName>
</protein>
<dbReference type="InterPro" id="IPR026030">
    <property type="entry name" value="Pur-cyt_permease_Fcy2/21/22"/>
</dbReference>
<evidence type="ECO:0000256" key="1">
    <source>
        <dbReference type="ARBA" id="ARBA00004141"/>
    </source>
</evidence>
<dbReference type="SUPFAM" id="SSF53474">
    <property type="entry name" value="alpha/beta-Hydrolases"/>
    <property type="match status" value="1"/>
</dbReference>
<feature type="transmembrane region" description="Helical" evidence="8">
    <location>
        <begin position="621"/>
        <end position="642"/>
    </location>
</feature>
<keyword evidence="4 8" id="KW-0812">Transmembrane</keyword>
<dbReference type="AlphaFoldDB" id="A0A0C9Y261"/>
<comment type="subcellular location">
    <subcellularLocation>
        <location evidence="1">Membrane</location>
        <topology evidence="1">Multi-pass membrane protein</topology>
    </subcellularLocation>
</comment>
<feature type="transmembrane region" description="Helical" evidence="8">
    <location>
        <begin position="69"/>
        <end position="94"/>
    </location>
</feature>
<evidence type="ECO:0000256" key="5">
    <source>
        <dbReference type="ARBA" id="ARBA00022989"/>
    </source>
</evidence>
<feature type="transmembrane region" description="Helical" evidence="8">
    <location>
        <begin position="319"/>
        <end position="340"/>
    </location>
</feature>
<dbReference type="InterPro" id="IPR029058">
    <property type="entry name" value="AB_hydrolase_fold"/>
</dbReference>
<keyword evidence="5 8" id="KW-1133">Transmembrane helix</keyword>
<dbReference type="PANTHER" id="PTHR31806">
    <property type="entry name" value="PURINE-CYTOSINE PERMEASE FCY2-RELATED"/>
    <property type="match status" value="1"/>
</dbReference>
<dbReference type="PANTHER" id="PTHR31806:SF5">
    <property type="entry name" value="PURINE-CYTOSINE PERMEASE FCY21"/>
    <property type="match status" value="1"/>
</dbReference>
<dbReference type="GO" id="GO:0022857">
    <property type="term" value="F:transmembrane transporter activity"/>
    <property type="evidence" value="ECO:0007669"/>
    <property type="project" value="InterPro"/>
</dbReference>
<dbReference type="Pfam" id="PF02133">
    <property type="entry name" value="Transp_cyt_pur"/>
    <property type="match status" value="1"/>
</dbReference>
<dbReference type="STRING" id="765257.A0A0C9Y261"/>
<evidence type="ECO:0000256" key="6">
    <source>
        <dbReference type="ARBA" id="ARBA00023136"/>
    </source>
</evidence>
<dbReference type="GO" id="GO:0005886">
    <property type="term" value="C:plasma membrane"/>
    <property type="evidence" value="ECO:0007669"/>
    <property type="project" value="TreeGrafter"/>
</dbReference>
<dbReference type="InterPro" id="IPR001248">
    <property type="entry name" value="Pur-cyt_permease"/>
</dbReference>
<evidence type="ECO:0000256" key="8">
    <source>
        <dbReference type="SAM" id="Phobius"/>
    </source>
</evidence>
<feature type="transmembrane region" description="Helical" evidence="8">
    <location>
        <begin position="440"/>
        <end position="461"/>
    </location>
</feature>
<evidence type="ECO:0000256" key="4">
    <source>
        <dbReference type="ARBA" id="ARBA00022692"/>
    </source>
</evidence>
<feature type="transmembrane region" description="Helical" evidence="8">
    <location>
        <begin position="241"/>
        <end position="264"/>
    </location>
</feature>
<evidence type="ECO:0000256" key="7">
    <source>
        <dbReference type="SAM" id="MobiDB-lite"/>
    </source>
</evidence>
<dbReference type="EMBL" id="KN833796">
    <property type="protein sequence ID" value="KIK18815.1"/>
    <property type="molecule type" value="Genomic_DNA"/>
</dbReference>
<dbReference type="Pfam" id="PF03403">
    <property type="entry name" value="PAF-AH_p_II"/>
    <property type="match status" value="1"/>
</dbReference>
<dbReference type="Proteomes" id="UP000054018">
    <property type="component" value="Unassembled WGS sequence"/>
</dbReference>
<sequence>MADRTVPQSSQGSTEVARDEPENNVQGVLSPLRWLYRATTFLSHYGIETHGIAPIPKEERLERRWYQMFFVWFSANMNILSFSTGTVGPAFFSLGVRDSIIVIVVVDLLVCLIPAFFAVFGPKLGTRAMVQSRFSWGYYGAVIPSALNVFSLQGFLILNCIIGGQTIASVNPHLDDTLGIVIISVISLVVTFFGYRFLHWYESVAWIPNVITFIVMLALGYPQLRANQSVSVPAPKASSLLSFGSTLAASMLSWCTISPDYGVYHSPDISSSRIFLYAYLGFVTASLTAHTMGAAFAAAAPGVPAWNAGFQDSSSVGGLLYSVLTPVGGFGKLLTVLVALSVPSACAPSMYTFSTSFMVIAGWFALVPRWVYILISEGVLIPVAIIGAQTFYTTFVDILSVIGYWSSGFAAIVLIEHVLFRRASFTEDAYPIATWDSARLLPTGIPAIFAFCCACGALVPFMSQAWYVGPVAQDGSGDCGIYVGFVVGALTYAVFRGVECLYMKRRRLSDEHGEEEGVKETKLLRTQRSPYGALFSRTLPHYSGQHRVGVRDVEIPIPKQSFGKFKHKSMPNEVGITIDTAMFTLFYPTESNANDHRVVWFPRLRRTVEGLMKMSNSCSRFCTLMAYAGAAVVIGGTTFPGIPNAPLKAPSGSSKWPLMLFSHGAGSSRLMNSSFCGEMASRGYVVAVIEHRDGTGPHARIVNQDGAKKDFSWIHWSDLNWIDLTEQPSDDTMLRSVQLEVRMAEVQGVLSALQKVARGEPFVSTGPRDFPPSNWDEWDNVNVDAPVMAGHSFGGSLAMAAAADPRFSFSHAVVFDPATKRLQSWNKQITIPLLVVSSEEFSAGAEFLILRGMLSGVPRHEVHIIPGSSHPSFSDVFLILPDYVNRMMGLTIDPVYVISDTVDKTTRFLENGGDRVTSSQAKQRP</sequence>
<organism evidence="9 10">
    <name type="scientific">Pisolithus microcarpus 441</name>
    <dbReference type="NCBI Taxonomy" id="765257"/>
    <lineage>
        <taxon>Eukaryota</taxon>
        <taxon>Fungi</taxon>
        <taxon>Dikarya</taxon>
        <taxon>Basidiomycota</taxon>
        <taxon>Agaricomycotina</taxon>
        <taxon>Agaricomycetes</taxon>
        <taxon>Agaricomycetidae</taxon>
        <taxon>Boletales</taxon>
        <taxon>Sclerodermatineae</taxon>
        <taxon>Pisolithaceae</taxon>
        <taxon>Pisolithus</taxon>
    </lineage>
</organism>
<feature type="transmembrane region" description="Helical" evidence="8">
    <location>
        <begin position="204"/>
        <end position="221"/>
    </location>
</feature>
<evidence type="ECO:0000256" key="2">
    <source>
        <dbReference type="ARBA" id="ARBA00008974"/>
    </source>
</evidence>
<keyword evidence="6 8" id="KW-0472">Membrane</keyword>
<proteinExistence type="inferred from homology"/>
<evidence type="ECO:0000313" key="9">
    <source>
        <dbReference type="EMBL" id="KIK18815.1"/>
    </source>
</evidence>
<evidence type="ECO:0000313" key="10">
    <source>
        <dbReference type="Proteomes" id="UP000054018"/>
    </source>
</evidence>
<feature type="transmembrane region" description="Helical" evidence="8">
    <location>
        <begin position="178"/>
        <end position="197"/>
    </location>
</feature>
<comment type="similarity">
    <text evidence="2">Belongs to the purine-cytosine permease (2.A.39) family.</text>
</comment>